<dbReference type="EMBL" id="JADCUA010000004">
    <property type="protein sequence ID" value="KAH9840983.1"/>
    <property type="molecule type" value="Genomic_DNA"/>
</dbReference>
<protein>
    <submittedName>
        <fullName evidence="2">Uncharacterized protein</fullName>
    </submittedName>
</protein>
<evidence type="ECO:0000256" key="1">
    <source>
        <dbReference type="SAM" id="MobiDB-lite"/>
    </source>
</evidence>
<name>A0ABQ8KQS8_9APHY</name>
<feature type="region of interest" description="Disordered" evidence="1">
    <location>
        <begin position="235"/>
        <end position="294"/>
    </location>
</feature>
<comment type="caution">
    <text evidence="2">The sequence shown here is derived from an EMBL/GenBank/DDBJ whole genome shotgun (WGS) entry which is preliminary data.</text>
</comment>
<gene>
    <name evidence="2" type="ORF">C8Q71DRAFT_721412</name>
</gene>
<feature type="compositionally biased region" description="Polar residues" evidence="1">
    <location>
        <begin position="241"/>
        <end position="262"/>
    </location>
</feature>
<organism evidence="2 3">
    <name type="scientific">Rhodofomes roseus</name>
    <dbReference type="NCBI Taxonomy" id="34475"/>
    <lineage>
        <taxon>Eukaryota</taxon>
        <taxon>Fungi</taxon>
        <taxon>Dikarya</taxon>
        <taxon>Basidiomycota</taxon>
        <taxon>Agaricomycotina</taxon>
        <taxon>Agaricomycetes</taxon>
        <taxon>Polyporales</taxon>
        <taxon>Rhodofomes</taxon>
    </lineage>
</organism>
<evidence type="ECO:0000313" key="2">
    <source>
        <dbReference type="EMBL" id="KAH9840983.1"/>
    </source>
</evidence>
<proteinExistence type="predicted"/>
<feature type="compositionally biased region" description="Low complexity" evidence="1">
    <location>
        <begin position="187"/>
        <end position="200"/>
    </location>
</feature>
<feature type="region of interest" description="Disordered" evidence="1">
    <location>
        <begin position="183"/>
        <end position="212"/>
    </location>
</feature>
<dbReference type="Proteomes" id="UP000814176">
    <property type="component" value="Unassembled WGS sequence"/>
</dbReference>
<accession>A0ABQ8KQS8</accession>
<feature type="compositionally biased region" description="Polar residues" evidence="1">
    <location>
        <begin position="271"/>
        <end position="288"/>
    </location>
</feature>
<dbReference type="GeneID" id="72002181"/>
<dbReference type="RefSeq" id="XP_047782449.1">
    <property type="nucleotide sequence ID" value="XM_047921449.1"/>
</dbReference>
<sequence length="294" mass="31313">MSCILYFRIALASPSQNGRTGALTSHRSSASHCVSDGWMHLSNMCDATILKIECHATATRFKDVREAAAMEACERWAAVTVSDDLGQRIPPKDNPTKTNMGDTTPVRVCSCNKGEHSEVSAAAGSVWHSIADYNAWAESFAQGGQYANAGATGYAQAGSMPHLEYGQQQQSMQGTRPVRISAHGFHSQPSQAQPQAPAQPGMQTRSSVQSVPTANAIPQQRFQLAEYRHPDQLVAPAPVPSSYTATGSTPTSDINSFSSSPVSWGADRSQGEPSATQTQSTTRKQGSATKPEDA</sequence>
<evidence type="ECO:0000313" key="3">
    <source>
        <dbReference type="Proteomes" id="UP000814176"/>
    </source>
</evidence>
<reference evidence="2 3" key="1">
    <citation type="journal article" date="2021" name="Environ. Microbiol.">
        <title>Gene family expansions and transcriptome signatures uncover fungal adaptations to wood decay.</title>
        <authorList>
            <person name="Hage H."/>
            <person name="Miyauchi S."/>
            <person name="Viragh M."/>
            <person name="Drula E."/>
            <person name="Min B."/>
            <person name="Chaduli D."/>
            <person name="Navarro D."/>
            <person name="Favel A."/>
            <person name="Norest M."/>
            <person name="Lesage-Meessen L."/>
            <person name="Balint B."/>
            <person name="Merenyi Z."/>
            <person name="de Eugenio L."/>
            <person name="Morin E."/>
            <person name="Martinez A.T."/>
            <person name="Baldrian P."/>
            <person name="Stursova M."/>
            <person name="Martinez M.J."/>
            <person name="Novotny C."/>
            <person name="Magnuson J.K."/>
            <person name="Spatafora J.W."/>
            <person name="Maurice S."/>
            <person name="Pangilinan J."/>
            <person name="Andreopoulos W."/>
            <person name="LaButti K."/>
            <person name="Hundley H."/>
            <person name="Na H."/>
            <person name="Kuo A."/>
            <person name="Barry K."/>
            <person name="Lipzen A."/>
            <person name="Henrissat B."/>
            <person name="Riley R."/>
            <person name="Ahrendt S."/>
            <person name="Nagy L.G."/>
            <person name="Grigoriev I.V."/>
            <person name="Martin F."/>
            <person name="Rosso M.N."/>
        </authorList>
    </citation>
    <scope>NUCLEOTIDE SEQUENCE [LARGE SCALE GENOMIC DNA]</scope>
    <source>
        <strain evidence="2 3">CIRM-BRFM 1785</strain>
    </source>
</reference>
<keyword evidence="3" id="KW-1185">Reference proteome</keyword>
<feature type="compositionally biased region" description="Polar residues" evidence="1">
    <location>
        <begin position="201"/>
        <end position="212"/>
    </location>
</feature>